<dbReference type="GO" id="GO:0005737">
    <property type="term" value="C:cytoplasm"/>
    <property type="evidence" value="ECO:0007669"/>
    <property type="project" value="TreeGrafter"/>
</dbReference>
<dbReference type="SUPFAM" id="SSF51621">
    <property type="entry name" value="Phosphoenolpyruvate/pyruvate domain"/>
    <property type="match status" value="1"/>
</dbReference>
<dbReference type="InterPro" id="IPR015813">
    <property type="entry name" value="Pyrv/PenolPyrv_kinase-like_dom"/>
</dbReference>
<protein>
    <recommendedName>
        <fullName evidence="4">HpcH/HpaI aldolase/citrate lyase domain-containing protein</fullName>
    </recommendedName>
</protein>
<name>A0A3S0K435_9BACI</name>
<keyword evidence="6" id="KW-1185">Reference proteome</keyword>
<evidence type="ECO:0000259" key="4">
    <source>
        <dbReference type="Pfam" id="PF03328"/>
    </source>
</evidence>
<dbReference type="RefSeq" id="WP_126406836.1">
    <property type="nucleotide sequence ID" value="NZ_RXNT01000003.1"/>
</dbReference>
<evidence type="ECO:0000313" key="6">
    <source>
        <dbReference type="Proteomes" id="UP000271374"/>
    </source>
</evidence>
<evidence type="ECO:0000256" key="1">
    <source>
        <dbReference type="ARBA" id="ARBA00005568"/>
    </source>
</evidence>
<feature type="domain" description="HpcH/HpaI aldolase/citrate lyase" evidence="4">
    <location>
        <begin position="21"/>
        <end position="250"/>
    </location>
</feature>
<sequence length="264" mass="28920">MTFLLKQNPVKKSIREGKTSFGMYLATPSPIIVELAGLAGLDWVRIDWCHSPLDLSTIENMVRAAECHNIVPFIRIENNEQKISSVLEMGIMGIIIPDISTAEDAKAVVNAAKFSPIGNRGMFSCPRKSGYGVIDGASFKKWTNEEIIVAIQIESIEAIENIEEILNVPGIDMVLSGRGDLSNSLGVPGQKNHPLVLEAEEKIFQLAKSRGIAISPQLDPTVPNFSSLVEEWLEKGANILSFGHDLLLIRKAFENAVKNAQGRD</sequence>
<dbReference type="GO" id="GO:0046872">
    <property type="term" value="F:metal ion binding"/>
    <property type="evidence" value="ECO:0007669"/>
    <property type="project" value="UniProtKB-KW"/>
</dbReference>
<dbReference type="Gene3D" id="3.20.20.60">
    <property type="entry name" value="Phosphoenolpyruvate-binding domains"/>
    <property type="match status" value="1"/>
</dbReference>
<dbReference type="OrthoDB" id="86160at2"/>
<keyword evidence="2" id="KW-0479">Metal-binding</keyword>
<keyword evidence="3" id="KW-0456">Lyase</keyword>
<dbReference type="PANTHER" id="PTHR30502:SF0">
    <property type="entry name" value="PHOSPHOENOLPYRUVATE CARBOXYLASE FAMILY PROTEIN"/>
    <property type="match status" value="1"/>
</dbReference>
<organism evidence="5 6">
    <name type="scientific">Bacillus yapensis</name>
    <dbReference type="NCBI Taxonomy" id="2492960"/>
    <lineage>
        <taxon>Bacteria</taxon>
        <taxon>Bacillati</taxon>
        <taxon>Bacillota</taxon>
        <taxon>Bacilli</taxon>
        <taxon>Bacillales</taxon>
        <taxon>Bacillaceae</taxon>
        <taxon>Bacillus</taxon>
    </lineage>
</organism>
<evidence type="ECO:0000313" key="5">
    <source>
        <dbReference type="EMBL" id="RTR35167.1"/>
    </source>
</evidence>
<dbReference type="InterPro" id="IPR005000">
    <property type="entry name" value="Aldolase/citrate-lyase_domain"/>
</dbReference>
<accession>A0A3S0K435</accession>
<evidence type="ECO:0000256" key="3">
    <source>
        <dbReference type="ARBA" id="ARBA00023239"/>
    </source>
</evidence>
<dbReference type="AlphaFoldDB" id="A0A3S0K435"/>
<reference evidence="5 6" key="1">
    <citation type="submission" date="2018-12" db="EMBL/GenBank/DDBJ databases">
        <title>Bacillus yapensis draft genome sequence.</title>
        <authorList>
            <person name="Yu L."/>
            <person name="Xu X."/>
            <person name="Tang X."/>
        </authorList>
    </citation>
    <scope>NUCLEOTIDE SEQUENCE [LARGE SCALE GENOMIC DNA]</scope>
    <source>
        <strain evidence="5 6">XXST-01</strain>
    </source>
</reference>
<dbReference type="GO" id="GO:0016832">
    <property type="term" value="F:aldehyde-lyase activity"/>
    <property type="evidence" value="ECO:0007669"/>
    <property type="project" value="TreeGrafter"/>
</dbReference>
<dbReference type="InterPro" id="IPR040442">
    <property type="entry name" value="Pyrv_kinase-like_dom_sf"/>
</dbReference>
<comment type="similarity">
    <text evidence="1">Belongs to the HpcH/HpaI aldolase family.</text>
</comment>
<proteinExistence type="inferred from homology"/>
<dbReference type="PANTHER" id="PTHR30502">
    <property type="entry name" value="2-KETO-3-DEOXY-L-RHAMNONATE ALDOLASE"/>
    <property type="match status" value="1"/>
</dbReference>
<dbReference type="EMBL" id="RXNT01000003">
    <property type="protein sequence ID" value="RTR35167.1"/>
    <property type="molecule type" value="Genomic_DNA"/>
</dbReference>
<dbReference type="Proteomes" id="UP000271374">
    <property type="component" value="Unassembled WGS sequence"/>
</dbReference>
<comment type="caution">
    <text evidence="5">The sequence shown here is derived from an EMBL/GenBank/DDBJ whole genome shotgun (WGS) entry which is preliminary data.</text>
</comment>
<dbReference type="Pfam" id="PF03328">
    <property type="entry name" value="HpcH_HpaI"/>
    <property type="match status" value="1"/>
</dbReference>
<evidence type="ECO:0000256" key="2">
    <source>
        <dbReference type="ARBA" id="ARBA00022723"/>
    </source>
</evidence>
<gene>
    <name evidence="5" type="ORF">EKG37_04590</name>
</gene>
<dbReference type="InterPro" id="IPR050251">
    <property type="entry name" value="HpcH-HpaI_aldolase"/>
</dbReference>